<dbReference type="PANTHER" id="PTHR42815:SF2">
    <property type="entry name" value="FAD-BINDING, PUTATIVE (AFU_ORTHOLOGUE AFUA_6G07600)-RELATED"/>
    <property type="match status" value="1"/>
</dbReference>
<name>A0ABW4UUU5_9BACL</name>
<dbReference type="InterPro" id="IPR012349">
    <property type="entry name" value="Split_barrel_FMN-bd"/>
</dbReference>
<proteinExistence type="predicted"/>
<sequence length="204" mass="23014">MKQTTDTTATNIEQSEQYITSIEELRVFTGVPHEHIVKKTVASIDPHIAYYLSLSSLFFLSTSDQQGKCDVSPRGDEQGFVKVLDEQRLIFPERHGNRRADSLLNILDNPKIGMIFLIPGMNEVLRVNGHARITKNSELLEQMNWTGKTMGLGIVVEVEECFIHCPRALKAGNAWQPEAWVDQAQHPSTKDMFIAHLKMNGIVL</sequence>
<feature type="domain" description="Pyridoxamine 5'-phosphate oxidase N-terminal" evidence="1">
    <location>
        <begin position="45"/>
        <end position="145"/>
    </location>
</feature>
<gene>
    <name evidence="2" type="ORF">ACFSGI_12130</name>
</gene>
<dbReference type="Proteomes" id="UP001597403">
    <property type="component" value="Unassembled WGS sequence"/>
</dbReference>
<comment type="caution">
    <text evidence="2">The sequence shown here is derived from an EMBL/GenBank/DDBJ whole genome shotgun (WGS) entry which is preliminary data.</text>
</comment>
<keyword evidence="3" id="KW-1185">Reference proteome</keyword>
<dbReference type="NCBIfam" id="TIGR04025">
    <property type="entry name" value="PPOX_FMN_DR2398"/>
    <property type="match status" value="1"/>
</dbReference>
<accession>A0ABW4UUU5</accession>
<dbReference type="InterPro" id="IPR011576">
    <property type="entry name" value="Pyridox_Oxase_N"/>
</dbReference>
<dbReference type="Pfam" id="PF01243">
    <property type="entry name" value="PNPOx_N"/>
    <property type="match status" value="1"/>
</dbReference>
<evidence type="ECO:0000313" key="2">
    <source>
        <dbReference type="EMBL" id="MFD1990710.1"/>
    </source>
</evidence>
<dbReference type="InterPro" id="IPR024029">
    <property type="entry name" value="Pyridox_Oxase_FMN-dep"/>
</dbReference>
<organism evidence="2 3">
    <name type="scientific">Paenibacillus nicotianae</name>
    <dbReference type="NCBI Taxonomy" id="1526551"/>
    <lineage>
        <taxon>Bacteria</taxon>
        <taxon>Bacillati</taxon>
        <taxon>Bacillota</taxon>
        <taxon>Bacilli</taxon>
        <taxon>Bacillales</taxon>
        <taxon>Paenibacillaceae</taxon>
        <taxon>Paenibacillus</taxon>
    </lineage>
</organism>
<dbReference type="RefSeq" id="WP_204824393.1">
    <property type="nucleotide sequence ID" value="NZ_JBHUGF010000010.1"/>
</dbReference>
<protein>
    <submittedName>
        <fullName evidence="2">MSMEG_1061 family FMN-dependent PPOX-type flavoprotein</fullName>
    </submittedName>
</protein>
<dbReference type="Gene3D" id="2.30.110.10">
    <property type="entry name" value="Electron Transport, Fmn-binding Protein, Chain A"/>
    <property type="match status" value="1"/>
</dbReference>
<evidence type="ECO:0000313" key="3">
    <source>
        <dbReference type="Proteomes" id="UP001597403"/>
    </source>
</evidence>
<reference evidence="3" key="1">
    <citation type="journal article" date="2019" name="Int. J. Syst. Evol. Microbiol.">
        <title>The Global Catalogue of Microorganisms (GCM) 10K type strain sequencing project: providing services to taxonomists for standard genome sequencing and annotation.</title>
        <authorList>
            <consortium name="The Broad Institute Genomics Platform"/>
            <consortium name="The Broad Institute Genome Sequencing Center for Infectious Disease"/>
            <person name="Wu L."/>
            <person name="Ma J."/>
        </authorList>
    </citation>
    <scope>NUCLEOTIDE SEQUENCE [LARGE SCALE GENOMIC DNA]</scope>
    <source>
        <strain evidence="3">CGMCC 1.15067</strain>
    </source>
</reference>
<dbReference type="EMBL" id="JBHUGF010000010">
    <property type="protein sequence ID" value="MFD1990710.1"/>
    <property type="molecule type" value="Genomic_DNA"/>
</dbReference>
<dbReference type="SUPFAM" id="SSF50475">
    <property type="entry name" value="FMN-binding split barrel"/>
    <property type="match status" value="1"/>
</dbReference>
<evidence type="ECO:0000259" key="1">
    <source>
        <dbReference type="Pfam" id="PF01243"/>
    </source>
</evidence>
<dbReference type="PANTHER" id="PTHR42815">
    <property type="entry name" value="FAD-BINDING, PUTATIVE (AFU_ORTHOLOGUE AFUA_6G07600)-RELATED"/>
    <property type="match status" value="1"/>
</dbReference>